<dbReference type="GO" id="GO:0005829">
    <property type="term" value="C:cytosol"/>
    <property type="evidence" value="ECO:0007669"/>
    <property type="project" value="TreeGrafter"/>
</dbReference>
<dbReference type="InterPro" id="IPR015413">
    <property type="entry name" value="Methionyl/Leucyl_tRNA_Synth"/>
</dbReference>
<proteinExistence type="inferred from homology"/>
<dbReference type="Pfam" id="PF00133">
    <property type="entry name" value="tRNA-synt_1"/>
    <property type="match status" value="1"/>
</dbReference>
<dbReference type="AlphaFoldDB" id="A0A0G1ZF66"/>
<protein>
    <recommendedName>
        <fullName evidence="9">Leucine--tRNA ligase</fullName>
        <ecNumber evidence="9">6.1.1.4</ecNumber>
    </recommendedName>
    <alternativeName>
        <fullName evidence="9">Leucyl-tRNA synthetase</fullName>
        <shortName evidence="9">LeuRS</shortName>
    </alternativeName>
</protein>
<dbReference type="Proteomes" id="UP000034913">
    <property type="component" value="Unassembled WGS sequence"/>
</dbReference>
<keyword evidence="5 9" id="KW-0067">ATP-binding</keyword>
<dbReference type="EMBL" id="LCRB01000005">
    <property type="protein sequence ID" value="KKW26507.1"/>
    <property type="molecule type" value="Genomic_DNA"/>
</dbReference>
<keyword evidence="4 9" id="KW-0547">Nucleotide-binding</keyword>
<feature type="binding site" evidence="9">
    <location>
        <position position="610"/>
    </location>
    <ligand>
        <name>ATP</name>
        <dbReference type="ChEBI" id="CHEBI:30616"/>
    </ligand>
</feature>
<feature type="domain" description="Leucyl-tRNA synthetase editing" evidence="14">
    <location>
        <begin position="221"/>
        <end position="402"/>
    </location>
</feature>
<evidence type="ECO:0000259" key="12">
    <source>
        <dbReference type="Pfam" id="PF08264"/>
    </source>
</evidence>
<keyword evidence="2 9" id="KW-0963">Cytoplasm</keyword>
<evidence type="ECO:0000256" key="1">
    <source>
        <dbReference type="ARBA" id="ARBA00005594"/>
    </source>
</evidence>
<evidence type="ECO:0000256" key="9">
    <source>
        <dbReference type="HAMAP-Rule" id="MF_00049"/>
    </source>
</evidence>
<dbReference type="InterPro" id="IPR025709">
    <property type="entry name" value="Leu_tRNA-synth_edit"/>
</dbReference>
<name>A0A0G1ZF66_UNCK3</name>
<sequence>MATYDHQKFEKKWQKFWEKEKLSQASDFGKKPKRYLLIEFPYPSGERLHVGHGRSYTCLDAVARFYRMNGDNVLFPMGWDAFGLPAENYAIKTGIHPSITTKENISNSKKQAQSWGLSFDWDREVNTTDPDYYRWTQWIFLKLYEKGLAYKKEIPVNWCPKDKINLANEEVIAGKCERCGTPVERRTQSQWLLKITSYADRLIDDLAKVDYRADIKAQQINWIGRSAGVKIKFPLKTKNRFIEIFTTRPDTIYGATFLVISPEKMQDYLDLVPQEERSGVKQYIQTSLTKSELQRQEEQKEKTGIFSGFYSQHPLTGEKMPVWVAEFVLSGYGTGAIMAVPAHDNRDFAFAKKYDLPLKEVIQSEKESSFPQAPFEGEGTLINSAQFDDLQSQDAIDKVITFLVQKMRGERAVDYKLRDWVFSRQHYWGEPIPIIFCRHCWEQKSSSQKEQAQEGIDFIRIQGEEYAIHPVPEKDLPVELPHVANYKPTTTGESPLSQVKNWVGVSCPICGSQARRETDTMPNWAGSSWYFLRYVDPKNKKQFADRKILDYWLPIDWYNGGMEHTTLHVLYSRFWYKVLADLKLVPGVEPFAKRTSHGVVLGPDGQRMSKSRGNVVNPDDVTVEFGADTFRVYEAFMGPFDQTIAWDSRGVLGVRRFLDKVWKAQQAIKKQKAKESSLEMLRKLNRLIKKVGEDTVELKFNTAVAVMMEFINGLSLSGYQLAVSDWRDFLLILAPYAPFLTEELWQELSPGKSVHAQNWPQWDSKLLAEEEATIIVQVNGKFRGKLTVPRGTGEEEITQQATKMESVQKHFAGKKVAKTIFIADNLINFVLG</sequence>
<evidence type="ECO:0000256" key="7">
    <source>
        <dbReference type="ARBA" id="ARBA00023146"/>
    </source>
</evidence>
<dbReference type="InterPro" id="IPR009008">
    <property type="entry name" value="Val/Leu/Ile-tRNA-synth_edit"/>
</dbReference>
<keyword evidence="6 9" id="KW-0648">Protein biosynthesis</keyword>
<comment type="subcellular location">
    <subcellularLocation>
        <location evidence="9">Cytoplasm</location>
    </subcellularLocation>
</comment>
<dbReference type="FunFam" id="1.10.730.10:FF:000002">
    <property type="entry name" value="Leucine--tRNA ligase"/>
    <property type="match status" value="1"/>
</dbReference>
<dbReference type="GO" id="GO:0002161">
    <property type="term" value="F:aminoacyl-tRNA deacylase activity"/>
    <property type="evidence" value="ECO:0007669"/>
    <property type="project" value="InterPro"/>
</dbReference>
<dbReference type="SUPFAM" id="SSF50677">
    <property type="entry name" value="ValRS/IleRS/LeuRS editing domain"/>
    <property type="match status" value="1"/>
</dbReference>
<dbReference type="FunFam" id="3.40.50.620:FF:000003">
    <property type="entry name" value="Leucine--tRNA ligase"/>
    <property type="match status" value="1"/>
</dbReference>
<dbReference type="InterPro" id="IPR009080">
    <property type="entry name" value="tRNAsynth_Ia_anticodon-bd"/>
</dbReference>
<dbReference type="InterPro" id="IPR014729">
    <property type="entry name" value="Rossmann-like_a/b/a_fold"/>
</dbReference>
<dbReference type="Gene3D" id="1.10.730.10">
    <property type="entry name" value="Isoleucyl-tRNA Synthetase, Domain 1"/>
    <property type="match status" value="1"/>
</dbReference>
<dbReference type="InterPro" id="IPR013155">
    <property type="entry name" value="M/V/L/I-tRNA-synth_anticd-bd"/>
</dbReference>
<evidence type="ECO:0000256" key="10">
    <source>
        <dbReference type="RuleBase" id="RU363035"/>
    </source>
</evidence>
<evidence type="ECO:0000313" key="16">
    <source>
        <dbReference type="Proteomes" id="UP000034913"/>
    </source>
</evidence>
<dbReference type="GO" id="GO:0004823">
    <property type="term" value="F:leucine-tRNA ligase activity"/>
    <property type="evidence" value="ECO:0007669"/>
    <property type="project" value="UniProtKB-UniRule"/>
</dbReference>
<dbReference type="PANTHER" id="PTHR43740">
    <property type="entry name" value="LEUCYL-TRNA SYNTHETASE"/>
    <property type="match status" value="1"/>
</dbReference>
<dbReference type="CDD" id="cd07958">
    <property type="entry name" value="Anticodon_Ia_Leu_BEm"/>
    <property type="match status" value="1"/>
</dbReference>
<dbReference type="InterPro" id="IPR002300">
    <property type="entry name" value="aa-tRNA-synth_Ia"/>
</dbReference>
<evidence type="ECO:0000259" key="11">
    <source>
        <dbReference type="Pfam" id="PF00133"/>
    </source>
</evidence>
<evidence type="ECO:0000256" key="4">
    <source>
        <dbReference type="ARBA" id="ARBA00022741"/>
    </source>
</evidence>
<evidence type="ECO:0000259" key="13">
    <source>
        <dbReference type="Pfam" id="PF09334"/>
    </source>
</evidence>
<dbReference type="InterPro" id="IPR002302">
    <property type="entry name" value="Leu-tRNA-ligase"/>
</dbReference>
<dbReference type="PATRIC" id="fig|1620414.3.peg.629"/>
<comment type="catalytic activity">
    <reaction evidence="8 9">
        <text>tRNA(Leu) + L-leucine + ATP = L-leucyl-tRNA(Leu) + AMP + diphosphate</text>
        <dbReference type="Rhea" id="RHEA:11688"/>
        <dbReference type="Rhea" id="RHEA-COMP:9613"/>
        <dbReference type="Rhea" id="RHEA-COMP:9622"/>
        <dbReference type="ChEBI" id="CHEBI:30616"/>
        <dbReference type="ChEBI" id="CHEBI:33019"/>
        <dbReference type="ChEBI" id="CHEBI:57427"/>
        <dbReference type="ChEBI" id="CHEBI:78442"/>
        <dbReference type="ChEBI" id="CHEBI:78494"/>
        <dbReference type="ChEBI" id="CHEBI:456215"/>
        <dbReference type="EC" id="6.1.1.4"/>
    </reaction>
</comment>
<dbReference type="Gene3D" id="3.40.50.620">
    <property type="entry name" value="HUPs"/>
    <property type="match status" value="2"/>
</dbReference>
<evidence type="ECO:0000313" key="15">
    <source>
        <dbReference type="EMBL" id="KKW26507.1"/>
    </source>
</evidence>
<comment type="similarity">
    <text evidence="1 9 10">Belongs to the class-I aminoacyl-tRNA synthetase family.</text>
</comment>
<evidence type="ECO:0000256" key="5">
    <source>
        <dbReference type="ARBA" id="ARBA00022840"/>
    </source>
</evidence>
<keyword evidence="3 9" id="KW-0436">Ligase</keyword>
<dbReference type="Pfam" id="PF13603">
    <property type="entry name" value="tRNA-synt_1_2"/>
    <property type="match status" value="1"/>
</dbReference>
<dbReference type="GO" id="GO:0005524">
    <property type="term" value="F:ATP binding"/>
    <property type="evidence" value="ECO:0007669"/>
    <property type="project" value="UniProtKB-UniRule"/>
</dbReference>
<dbReference type="InterPro" id="IPR001412">
    <property type="entry name" value="aa-tRNA-synth_I_CS"/>
</dbReference>
<dbReference type="GO" id="GO:0006429">
    <property type="term" value="P:leucyl-tRNA aminoacylation"/>
    <property type="evidence" value="ECO:0007669"/>
    <property type="project" value="UniProtKB-UniRule"/>
</dbReference>
<feature type="domain" description="Methionyl/Leucyl tRNA synthetase" evidence="13">
    <location>
        <begin position="40"/>
        <end position="188"/>
    </location>
</feature>
<feature type="domain" description="Aminoacyl-tRNA synthetase class Ia" evidence="11">
    <location>
        <begin position="417"/>
        <end position="635"/>
    </location>
</feature>
<dbReference type="CDD" id="cd00812">
    <property type="entry name" value="LeuRS_core"/>
    <property type="match status" value="1"/>
</dbReference>
<dbReference type="PROSITE" id="PS00178">
    <property type="entry name" value="AA_TRNA_LIGASE_I"/>
    <property type="match status" value="1"/>
</dbReference>
<dbReference type="SUPFAM" id="SSF47323">
    <property type="entry name" value="Anticodon-binding domain of a subclass of class I aminoacyl-tRNA synthetases"/>
    <property type="match status" value="1"/>
</dbReference>
<dbReference type="PRINTS" id="PR00985">
    <property type="entry name" value="TRNASYNTHLEU"/>
</dbReference>
<evidence type="ECO:0000256" key="6">
    <source>
        <dbReference type="ARBA" id="ARBA00022917"/>
    </source>
</evidence>
<dbReference type="Pfam" id="PF08264">
    <property type="entry name" value="Anticodon_1"/>
    <property type="match status" value="1"/>
</dbReference>
<reference evidence="15 16" key="1">
    <citation type="journal article" date="2015" name="Nature">
        <title>rRNA introns, odd ribosomes, and small enigmatic genomes across a large radiation of phyla.</title>
        <authorList>
            <person name="Brown C.T."/>
            <person name="Hug L.A."/>
            <person name="Thomas B.C."/>
            <person name="Sharon I."/>
            <person name="Castelle C.J."/>
            <person name="Singh A."/>
            <person name="Wilkins M.J."/>
            <person name="Williams K.H."/>
            <person name="Banfield J.F."/>
        </authorList>
    </citation>
    <scope>NUCLEOTIDE SEQUENCE [LARGE SCALE GENOMIC DNA]</scope>
</reference>
<evidence type="ECO:0000256" key="3">
    <source>
        <dbReference type="ARBA" id="ARBA00022598"/>
    </source>
</evidence>
<dbReference type="HAMAP" id="MF_00049_B">
    <property type="entry name" value="Leu_tRNA_synth_B"/>
    <property type="match status" value="1"/>
</dbReference>
<feature type="short sequence motif" description="'KMSKS' region" evidence="9">
    <location>
        <begin position="607"/>
        <end position="611"/>
    </location>
</feature>
<dbReference type="SUPFAM" id="SSF52374">
    <property type="entry name" value="Nucleotidylyl transferase"/>
    <property type="match status" value="1"/>
</dbReference>
<dbReference type="Pfam" id="PF09334">
    <property type="entry name" value="tRNA-synt_1g"/>
    <property type="match status" value="1"/>
</dbReference>
<accession>A0A0G1ZF66</accession>
<comment type="caution">
    <text evidence="15">The sequence shown here is derived from an EMBL/GenBank/DDBJ whole genome shotgun (WGS) entry which is preliminary data.</text>
</comment>
<gene>
    <name evidence="9" type="primary">leuS</name>
    <name evidence="15" type="ORF">VF00_C0005G0010</name>
</gene>
<dbReference type="EC" id="6.1.1.4" evidence="9"/>
<keyword evidence="7 9" id="KW-0030">Aminoacyl-tRNA synthetase</keyword>
<feature type="domain" description="Methionyl/Valyl/Leucyl/Isoleucyl-tRNA synthetase anticodon-binding" evidence="12">
    <location>
        <begin position="679"/>
        <end position="794"/>
    </location>
</feature>
<evidence type="ECO:0000256" key="8">
    <source>
        <dbReference type="ARBA" id="ARBA00047469"/>
    </source>
</evidence>
<evidence type="ECO:0000259" key="14">
    <source>
        <dbReference type="Pfam" id="PF13603"/>
    </source>
</evidence>
<dbReference type="PANTHER" id="PTHR43740:SF2">
    <property type="entry name" value="LEUCINE--TRNA LIGASE, MITOCHONDRIAL"/>
    <property type="match status" value="1"/>
</dbReference>
<dbReference type="NCBIfam" id="TIGR00396">
    <property type="entry name" value="leuS_bact"/>
    <property type="match status" value="1"/>
</dbReference>
<organism evidence="15 16">
    <name type="scientific">candidate division Kazan bacterium GW2011_GWB1_52_7</name>
    <dbReference type="NCBI Taxonomy" id="1620414"/>
    <lineage>
        <taxon>Bacteria</taxon>
        <taxon>Bacteria division Kazan-3B-28</taxon>
    </lineage>
</organism>
<comment type="caution">
    <text evidence="9">Lacks conserved residue(s) required for the propagation of feature annotation.</text>
</comment>
<evidence type="ECO:0000256" key="2">
    <source>
        <dbReference type="ARBA" id="ARBA00022490"/>
    </source>
</evidence>